<sequence length="513" mass="58667">MEQRNQRLCLDRSNALAFDYNFAKAEALWQMLGIPPSLINGLHPDIRAVVHAIAQHTVELEARCRANANEALSTRTSDILAVVNENHAAHLTHVGEMEVALRATTTIVRQLDERVANGVSVSELRNTVNSIQDGAEMQCAALREELQQWTTDLVTPAFATQLKMPAVEAKVRFMLDHERIAVAQANEFQMEHWMKRIESNTASSINVIQDEITKCRAEVRSARQLVKDLEGRVLAQTRQHVTEHSKTIFNWKDSVDATLRELHETLDVIITEKLPGVAHEIRFEGDRLVQFASKTFLSMADFDVAMKRVQQLTLDFKTSKMSLEAQTTKWSVTFDRVSDDFKLLAKKIALIPDVIQDFHDRFEWNNKQCAHRWEQKVTEMYALESDIKNLKTAIATESFDAQARMHDRELAECKTRLLELGHGWSSAVSQLQTKHATDATTLADAEPAPAYLSSEEYERLHVLYTKLTTDVMALARRYDGFLVQWDRMRRELPWMEHHAAPHFDPLSNIDYPQ</sequence>
<proteinExistence type="predicted"/>
<dbReference type="VEuPathDB" id="FungiDB:SDRG_03291"/>
<gene>
    <name evidence="1" type="ORF">SDRG_03291</name>
</gene>
<dbReference type="EMBL" id="JH767139">
    <property type="protein sequence ID" value="EQC39083.1"/>
    <property type="molecule type" value="Genomic_DNA"/>
</dbReference>
<dbReference type="AlphaFoldDB" id="T0S2C4"/>
<evidence type="ECO:0000313" key="1">
    <source>
        <dbReference type="EMBL" id="EQC39083.1"/>
    </source>
</evidence>
<name>T0S2C4_SAPDV</name>
<keyword evidence="2" id="KW-1185">Reference proteome</keyword>
<reference evidence="1 2" key="1">
    <citation type="submission" date="2012-04" db="EMBL/GenBank/DDBJ databases">
        <title>The Genome Sequence of Saprolegnia declina VS20.</title>
        <authorList>
            <consortium name="The Broad Institute Genome Sequencing Platform"/>
            <person name="Russ C."/>
            <person name="Nusbaum C."/>
            <person name="Tyler B."/>
            <person name="van West P."/>
            <person name="Dieguez-Uribeondo J."/>
            <person name="de Bruijn I."/>
            <person name="Tripathy S."/>
            <person name="Jiang R."/>
            <person name="Young S.K."/>
            <person name="Zeng Q."/>
            <person name="Gargeya S."/>
            <person name="Fitzgerald M."/>
            <person name="Haas B."/>
            <person name="Abouelleil A."/>
            <person name="Alvarado L."/>
            <person name="Arachchi H.M."/>
            <person name="Berlin A."/>
            <person name="Chapman S.B."/>
            <person name="Goldberg J."/>
            <person name="Griggs A."/>
            <person name="Gujja S."/>
            <person name="Hansen M."/>
            <person name="Howarth C."/>
            <person name="Imamovic A."/>
            <person name="Larimer J."/>
            <person name="McCowen C."/>
            <person name="Montmayeur A."/>
            <person name="Murphy C."/>
            <person name="Neiman D."/>
            <person name="Pearson M."/>
            <person name="Priest M."/>
            <person name="Roberts A."/>
            <person name="Saif S."/>
            <person name="Shea T."/>
            <person name="Sisk P."/>
            <person name="Sykes S."/>
            <person name="Wortman J."/>
            <person name="Nusbaum C."/>
            <person name="Birren B."/>
        </authorList>
    </citation>
    <scope>NUCLEOTIDE SEQUENCE [LARGE SCALE GENOMIC DNA]</scope>
    <source>
        <strain evidence="1 2">VS20</strain>
    </source>
</reference>
<dbReference type="InParanoid" id="T0S2C4"/>
<dbReference type="OrthoDB" id="10392626at2759"/>
<evidence type="ECO:0000313" key="2">
    <source>
        <dbReference type="Proteomes" id="UP000030762"/>
    </source>
</evidence>
<accession>T0S2C4</accession>
<protein>
    <submittedName>
        <fullName evidence="1">Uncharacterized protein</fullName>
    </submittedName>
</protein>
<dbReference type="GeneID" id="19944018"/>
<dbReference type="RefSeq" id="XP_008607144.1">
    <property type="nucleotide sequence ID" value="XM_008608922.1"/>
</dbReference>
<dbReference type="Proteomes" id="UP000030762">
    <property type="component" value="Unassembled WGS sequence"/>
</dbReference>
<organism evidence="1 2">
    <name type="scientific">Saprolegnia diclina (strain VS20)</name>
    <dbReference type="NCBI Taxonomy" id="1156394"/>
    <lineage>
        <taxon>Eukaryota</taxon>
        <taxon>Sar</taxon>
        <taxon>Stramenopiles</taxon>
        <taxon>Oomycota</taxon>
        <taxon>Saprolegniomycetes</taxon>
        <taxon>Saprolegniales</taxon>
        <taxon>Saprolegniaceae</taxon>
        <taxon>Saprolegnia</taxon>
    </lineage>
</organism>